<evidence type="ECO:0000256" key="1">
    <source>
        <dbReference type="ARBA" id="ARBA00004371"/>
    </source>
</evidence>
<dbReference type="Pfam" id="PF16672">
    <property type="entry name" value="LAMTOR5"/>
    <property type="match status" value="1"/>
</dbReference>
<keyword evidence="8" id="KW-1185">Reference proteome</keyword>
<dbReference type="Gene3D" id="3.30.450.30">
    <property type="entry name" value="Dynein light chain 2a, cytoplasmic"/>
    <property type="match status" value="1"/>
</dbReference>
<comment type="subcellular location">
    <subcellularLocation>
        <location evidence="2">Cytoplasm</location>
    </subcellularLocation>
    <subcellularLocation>
        <location evidence="1">Lysosome</location>
    </subcellularLocation>
</comment>
<evidence type="ECO:0000313" key="7">
    <source>
        <dbReference type="EnsemblMetazoa" id="AALB016444-PA"/>
    </source>
</evidence>
<evidence type="ECO:0000256" key="5">
    <source>
        <dbReference type="ARBA" id="ARBA00023228"/>
    </source>
</evidence>
<dbReference type="GeneID" id="118461329"/>
<reference evidence="7" key="2">
    <citation type="submission" date="2022-08" db="UniProtKB">
        <authorList>
            <consortium name="EnsemblMetazoa"/>
        </authorList>
    </citation>
    <scope>IDENTIFICATION</scope>
    <source>
        <strain evidence="7">STECLA/ALBI9_A</strain>
    </source>
</reference>
<dbReference type="GO" id="GO:0005764">
    <property type="term" value="C:lysosome"/>
    <property type="evidence" value="ECO:0007669"/>
    <property type="project" value="UniProtKB-SubCell"/>
</dbReference>
<evidence type="ECO:0000256" key="6">
    <source>
        <dbReference type="ARBA" id="ARBA00032692"/>
    </source>
</evidence>
<reference evidence="7 8" key="1">
    <citation type="journal article" date="2017" name="G3 (Bethesda)">
        <title>The Physical Genome Mapping of Anopheles albimanus Corrected Scaffold Misassemblies and Identified Interarm Rearrangements in Genus Anopheles.</title>
        <authorList>
            <person name="Artemov G.N."/>
            <person name="Peery A.N."/>
            <person name="Jiang X."/>
            <person name="Tu Z."/>
            <person name="Stegniy V.N."/>
            <person name="Sharakhova M.V."/>
            <person name="Sharakhov I.V."/>
        </authorList>
    </citation>
    <scope>NUCLEOTIDE SEQUENCE [LARGE SCALE GENOMIC DNA]</scope>
    <source>
        <strain evidence="7 8">ALBI9_A</strain>
    </source>
</reference>
<dbReference type="GO" id="GO:0005085">
    <property type="term" value="F:guanyl-nucleotide exchange factor activity"/>
    <property type="evidence" value="ECO:0007669"/>
    <property type="project" value="TreeGrafter"/>
</dbReference>
<sequence>MEEQVDFVLDKVMEEPGNVGCVLANNQGLCLGTRGVGSEHSAGIIVAILDLASKLDPKSNVPVVSLESNERICLIHKQGVTGAIIKQK</sequence>
<dbReference type="EnsemblMetazoa" id="AALB016444-RA">
    <property type="protein sequence ID" value="AALB016444-PA"/>
    <property type="gene ID" value="AALB016444"/>
</dbReference>
<dbReference type="InterPro" id="IPR024135">
    <property type="entry name" value="LAMTOR5"/>
</dbReference>
<name>A0A8W7K6I7_ANOAL</name>
<accession>A0A8W7K6I7</accession>
<dbReference type="FunFam" id="3.30.450.30:FF:000005">
    <property type="entry name" value="Ragulator complex protein LAMTOR5 homolog"/>
    <property type="match status" value="1"/>
</dbReference>
<dbReference type="PANTHER" id="PTHR13342:SF2">
    <property type="entry name" value="RAGULATOR COMPLEX PROTEIN LAMTOR5"/>
    <property type="match status" value="1"/>
</dbReference>
<keyword evidence="4" id="KW-0963">Cytoplasm</keyword>
<dbReference type="GO" id="GO:0043066">
    <property type="term" value="P:negative regulation of apoptotic process"/>
    <property type="evidence" value="ECO:0007669"/>
    <property type="project" value="InterPro"/>
</dbReference>
<dbReference type="GO" id="GO:1904263">
    <property type="term" value="P:positive regulation of TORC1 signaling"/>
    <property type="evidence" value="ECO:0007669"/>
    <property type="project" value="TreeGrafter"/>
</dbReference>
<organism evidence="7 8">
    <name type="scientific">Anopheles albimanus</name>
    <name type="common">New world malaria mosquito</name>
    <dbReference type="NCBI Taxonomy" id="7167"/>
    <lineage>
        <taxon>Eukaryota</taxon>
        <taxon>Metazoa</taxon>
        <taxon>Ecdysozoa</taxon>
        <taxon>Arthropoda</taxon>
        <taxon>Hexapoda</taxon>
        <taxon>Insecta</taxon>
        <taxon>Pterygota</taxon>
        <taxon>Neoptera</taxon>
        <taxon>Endopterygota</taxon>
        <taxon>Diptera</taxon>
        <taxon>Nematocera</taxon>
        <taxon>Culicoidea</taxon>
        <taxon>Culicidae</taxon>
        <taxon>Anophelinae</taxon>
        <taxon>Anopheles</taxon>
    </lineage>
</organism>
<dbReference type="KEGG" id="aali:118461329"/>
<dbReference type="Proteomes" id="UP000069272">
    <property type="component" value="Chromosome 2R"/>
</dbReference>
<dbReference type="AlphaFoldDB" id="A0A8W7K6I7"/>
<dbReference type="PANTHER" id="PTHR13342">
    <property type="entry name" value="RAGULATOR COMPLEX PROTEIN LAMTOR5"/>
    <property type="match status" value="1"/>
</dbReference>
<dbReference type="RefSeq" id="XP_035782427.1">
    <property type="nucleotide sequence ID" value="XM_035926534.1"/>
</dbReference>
<evidence type="ECO:0000256" key="3">
    <source>
        <dbReference type="ARBA" id="ARBA00007795"/>
    </source>
</evidence>
<comment type="similarity">
    <text evidence="3">Belongs to the LAMTOR5 family.</text>
</comment>
<proteinExistence type="inferred from homology"/>
<evidence type="ECO:0000313" key="8">
    <source>
        <dbReference type="Proteomes" id="UP000069272"/>
    </source>
</evidence>
<dbReference type="CTD" id="10542"/>
<protein>
    <recommendedName>
        <fullName evidence="6">Late endosomal/lysosomal adaptor and MAPK and MTOR activator 5</fullName>
    </recommendedName>
</protein>
<keyword evidence="5" id="KW-0458">Lysosome</keyword>
<evidence type="ECO:0000256" key="2">
    <source>
        <dbReference type="ARBA" id="ARBA00004496"/>
    </source>
</evidence>
<evidence type="ECO:0000256" key="4">
    <source>
        <dbReference type="ARBA" id="ARBA00022490"/>
    </source>
</evidence>
<dbReference type="GO" id="GO:0071230">
    <property type="term" value="P:cellular response to amino acid stimulus"/>
    <property type="evidence" value="ECO:0007669"/>
    <property type="project" value="TreeGrafter"/>
</dbReference>
<dbReference type="GO" id="GO:0071986">
    <property type="term" value="C:Ragulator complex"/>
    <property type="evidence" value="ECO:0007669"/>
    <property type="project" value="InterPro"/>
</dbReference>
<dbReference type="OrthoDB" id="76862at2759"/>